<dbReference type="Proteomes" id="UP000823674">
    <property type="component" value="Chromosome A04"/>
</dbReference>
<reference evidence="1 2" key="1">
    <citation type="submission" date="2021-03" db="EMBL/GenBank/DDBJ databases">
        <authorList>
            <person name="King G.J."/>
            <person name="Bancroft I."/>
            <person name="Baten A."/>
            <person name="Bloomfield J."/>
            <person name="Borpatragohain P."/>
            <person name="He Z."/>
            <person name="Irish N."/>
            <person name="Irwin J."/>
            <person name="Liu K."/>
            <person name="Mauleon R.P."/>
            <person name="Moore J."/>
            <person name="Morris R."/>
            <person name="Ostergaard L."/>
            <person name="Wang B."/>
            <person name="Wells R."/>
        </authorList>
    </citation>
    <scope>NUCLEOTIDE SEQUENCE [LARGE SCALE GENOMIC DNA]</scope>
    <source>
        <strain evidence="1">R-o-18</strain>
        <tissue evidence="1">Leaf</tissue>
    </source>
</reference>
<gene>
    <name evidence="1" type="primary">A04p013990.1_BraROA</name>
    <name evidence="1" type="ORF">IGI04_014783</name>
</gene>
<sequence length="72" mass="8285">MAFFLLPALRRSSRLTISSQPPSTKRIIYSEVLVFTTLTFAVNQQLLHKVLTREGKKRRRSRDTYRGCGKSA</sequence>
<evidence type="ECO:0008006" key="3">
    <source>
        <dbReference type="Google" id="ProtNLM"/>
    </source>
</evidence>
<name>A0ABQ7MR86_BRACM</name>
<evidence type="ECO:0000313" key="1">
    <source>
        <dbReference type="EMBL" id="KAG5400176.1"/>
    </source>
</evidence>
<organism evidence="1 2">
    <name type="scientific">Brassica rapa subsp. trilocularis</name>
    <dbReference type="NCBI Taxonomy" id="1813537"/>
    <lineage>
        <taxon>Eukaryota</taxon>
        <taxon>Viridiplantae</taxon>
        <taxon>Streptophyta</taxon>
        <taxon>Embryophyta</taxon>
        <taxon>Tracheophyta</taxon>
        <taxon>Spermatophyta</taxon>
        <taxon>Magnoliopsida</taxon>
        <taxon>eudicotyledons</taxon>
        <taxon>Gunneridae</taxon>
        <taxon>Pentapetalae</taxon>
        <taxon>rosids</taxon>
        <taxon>malvids</taxon>
        <taxon>Brassicales</taxon>
        <taxon>Brassicaceae</taxon>
        <taxon>Brassiceae</taxon>
        <taxon>Brassica</taxon>
    </lineage>
</organism>
<proteinExistence type="predicted"/>
<accession>A0ABQ7MR86</accession>
<keyword evidence="2" id="KW-1185">Reference proteome</keyword>
<comment type="caution">
    <text evidence="1">The sequence shown here is derived from an EMBL/GenBank/DDBJ whole genome shotgun (WGS) entry which is preliminary data.</text>
</comment>
<evidence type="ECO:0000313" key="2">
    <source>
        <dbReference type="Proteomes" id="UP000823674"/>
    </source>
</evidence>
<protein>
    <recommendedName>
        <fullName evidence="3">Secreted protein</fullName>
    </recommendedName>
</protein>
<dbReference type="EMBL" id="JADBGQ010000004">
    <property type="protein sequence ID" value="KAG5400176.1"/>
    <property type="molecule type" value="Genomic_DNA"/>
</dbReference>